<dbReference type="Pfam" id="PF12855">
    <property type="entry name" value="Ecl1"/>
    <property type="match status" value="1"/>
</dbReference>
<accession>A0A1Y2BXR5</accession>
<evidence type="ECO:0000256" key="1">
    <source>
        <dbReference type="SAM" id="MobiDB-lite"/>
    </source>
</evidence>
<keyword evidence="3" id="KW-1185">Reference proteome</keyword>
<dbReference type="OrthoDB" id="2159041at2759"/>
<dbReference type="InterPro" id="IPR024368">
    <property type="entry name" value="Ecl1/2/3"/>
</dbReference>
<feature type="compositionally biased region" description="Pro residues" evidence="1">
    <location>
        <begin position="68"/>
        <end position="83"/>
    </location>
</feature>
<gene>
    <name evidence="2" type="ORF">BCR33DRAFT_390728</name>
</gene>
<evidence type="ECO:0000313" key="3">
    <source>
        <dbReference type="Proteomes" id="UP000193642"/>
    </source>
</evidence>
<feature type="compositionally biased region" description="Low complexity" evidence="1">
    <location>
        <begin position="84"/>
        <end position="98"/>
    </location>
</feature>
<dbReference type="Proteomes" id="UP000193642">
    <property type="component" value="Unassembled WGS sequence"/>
</dbReference>
<evidence type="ECO:0000313" key="2">
    <source>
        <dbReference type="EMBL" id="ORY39536.1"/>
    </source>
</evidence>
<dbReference type="EMBL" id="MCGO01000039">
    <property type="protein sequence ID" value="ORY39536.1"/>
    <property type="molecule type" value="Genomic_DNA"/>
</dbReference>
<reference evidence="2 3" key="1">
    <citation type="submission" date="2016-07" db="EMBL/GenBank/DDBJ databases">
        <title>Pervasive Adenine N6-methylation of Active Genes in Fungi.</title>
        <authorList>
            <consortium name="DOE Joint Genome Institute"/>
            <person name="Mondo S.J."/>
            <person name="Dannebaum R.O."/>
            <person name="Kuo R.C."/>
            <person name="Labutti K."/>
            <person name="Haridas S."/>
            <person name="Kuo A."/>
            <person name="Salamov A."/>
            <person name="Ahrendt S.R."/>
            <person name="Lipzen A."/>
            <person name="Sullivan W."/>
            <person name="Andreopoulos W.B."/>
            <person name="Clum A."/>
            <person name="Lindquist E."/>
            <person name="Daum C."/>
            <person name="Ramamoorthy G.K."/>
            <person name="Gryganskyi A."/>
            <person name="Culley D."/>
            <person name="Magnuson J.K."/>
            <person name="James T.Y."/>
            <person name="O'Malley M.A."/>
            <person name="Stajich J.E."/>
            <person name="Spatafora J.W."/>
            <person name="Visel A."/>
            <person name="Grigoriev I.V."/>
        </authorList>
    </citation>
    <scope>NUCLEOTIDE SEQUENCE [LARGE SCALE GENOMIC DNA]</scope>
    <source>
        <strain evidence="2 3">JEL800</strain>
    </source>
</reference>
<name>A0A1Y2BXR5_9FUNG</name>
<proteinExistence type="predicted"/>
<sequence>MDYLMQWCLVCERKLDHGGLYCSSACLRSDFLLTPFPLPSGSLEGLRVSPSWGSSGSNRWLKTKSAPLPLPLLAPPQLQPQPPSLSASESSQSTTTTTLSLRSFQDAVLHPPLSLSFQSRPRSFKTAQISSANTSANAAFSAQ</sequence>
<comment type="caution">
    <text evidence="2">The sequence shown here is derived from an EMBL/GenBank/DDBJ whole genome shotgun (WGS) entry which is preliminary data.</text>
</comment>
<feature type="region of interest" description="Disordered" evidence="1">
    <location>
        <begin position="67"/>
        <end position="98"/>
    </location>
</feature>
<protein>
    <submittedName>
        <fullName evidence="2">Uncharacterized protein</fullName>
    </submittedName>
</protein>
<organism evidence="2 3">
    <name type="scientific">Rhizoclosmatium globosum</name>
    <dbReference type="NCBI Taxonomy" id="329046"/>
    <lineage>
        <taxon>Eukaryota</taxon>
        <taxon>Fungi</taxon>
        <taxon>Fungi incertae sedis</taxon>
        <taxon>Chytridiomycota</taxon>
        <taxon>Chytridiomycota incertae sedis</taxon>
        <taxon>Chytridiomycetes</taxon>
        <taxon>Chytridiales</taxon>
        <taxon>Chytriomycetaceae</taxon>
        <taxon>Rhizoclosmatium</taxon>
    </lineage>
</organism>
<dbReference type="AlphaFoldDB" id="A0A1Y2BXR5"/>